<evidence type="ECO:0000313" key="1">
    <source>
        <dbReference type="EMBL" id="ADI64685.1"/>
    </source>
</evidence>
<dbReference type="KEGG" id="naz:Aazo_2842"/>
<dbReference type="AlphaFoldDB" id="D7E0M9"/>
<dbReference type="STRING" id="551115.Aazo_2842"/>
<sequence>MSHLVLSEAAGWDKLGESMDSGLLSSKDIFLNFIFNHFAKSLTPDVAKSRNPTSRENLFTAYQ</sequence>
<organism evidence="1 2">
    <name type="scientific">Nostoc azollae (strain 0708)</name>
    <name type="common">Anabaena azollae (strain 0708)</name>
    <dbReference type="NCBI Taxonomy" id="551115"/>
    <lineage>
        <taxon>Bacteria</taxon>
        <taxon>Bacillati</taxon>
        <taxon>Cyanobacteriota</taxon>
        <taxon>Cyanophyceae</taxon>
        <taxon>Nostocales</taxon>
        <taxon>Nostocaceae</taxon>
        <taxon>Trichormus</taxon>
    </lineage>
</organism>
<dbReference type="EMBL" id="CP002059">
    <property type="protein sequence ID" value="ADI64685.1"/>
    <property type="molecule type" value="Genomic_DNA"/>
</dbReference>
<keyword evidence="2" id="KW-1185">Reference proteome</keyword>
<dbReference type="Proteomes" id="UP000001511">
    <property type="component" value="Chromosome"/>
</dbReference>
<dbReference type="RefSeq" id="WP_013191701.1">
    <property type="nucleotide sequence ID" value="NC_014248.1"/>
</dbReference>
<accession>D7E0M9</accession>
<protein>
    <submittedName>
        <fullName evidence="1">Uncharacterized protein</fullName>
    </submittedName>
</protein>
<evidence type="ECO:0000313" key="2">
    <source>
        <dbReference type="Proteomes" id="UP000001511"/>
    </source>
</evidence>
<gene>
    <name evidence="1" type="ordered locus">Aazo_2842</name>
</gene>
<proteinExistence type="predicted"/>
<name>D7E0M9_NOSA0</name>
<reference evidence="1 2" key="1">
    <citation type="journal article" date="2010" name="PLoS ONE">
        <title>Genome erosion in a nitrogen-fixing vertically transmitted endosymbiotic multicellular cyanobacterium.</title>
        <authorList>
            <person name="Ran L."/>
            <person name="Larsson J."/>
            <person name="Vigil-Stenman T."/>
            <person name="Nylander J.A."/>
            <person name="Ininbergs K."/>
            <person name="Zheng W.W."/>
            <person name="Lapidus A."/>
            <person name="Lowry S."/>
            <person name="Haselkorn R."/>
            <person name="Bergman B."/>
        </authorList>
    </citation>
    <scope>NUCLEOTIDE SEQUENCE [LARGE SCALE GENOMIC DNA]</scope>
    <source>
        <strain evidence="1 2">0708</strain>
    </source>
</reference>
<dbReference type="HOGENOM" id="CLU_2881382_0_0_3"/>